<proteinExistence type="predicted"/>
<name>A0A162HTR5_METRR</name>
<evidence type="ECO:0000313" key="3">
    <source>
        <dbReference type="Proteomes" id="UP000243498"/>
    </source>
</evidence>
<dbReference type="AlphaFoldDB" id="A0A162HTR5"/>
<dbReference type="STRING" id="1081105.A0A162HTR5"/>
<evidence type="ECO:0000313" key="2">
    <source>
        <dbReference type="EMBL" id="OAA43165.1"/>
    </source>
</evidence>
<dbReference type="Proteomes" id="UP000243498">
    <property type="component" value="Unassembled WGS sequence"/>
</dbReference>
<organism evidence="2 3">
    <name type="scientific">Metarhizium rileyi (strain RCEF 4871)</name>
    <name type="common">Nomuraea rileyi</name>
    <dbReference type="NCBI Taxonomy" id="1649241"/>
    <lineage>
        <taxon>Eukaryota</taxon>
        <taxon>Fungi</taxon>
        <taxon>Dikarya</taxon>
        <taxon>Ascomycota</taxon>
        <taxon>Pezizomycotina</taxon>
        <taxon>Sordariomycetes</taxon>
        <taxon>Hypocreomycetidae</taxon>
        <taxon>Hypocreales</taxon>
        <taxon>Clavicipitaceae</taxon>
        <taxon>Metarhizium</taxon>
    </lineage>
</organism>
<feature type="region of interest" description="Disordered" evidence="1">
    <location>
        <begin position="1"/>
        <end position="40"/>
    </location>
</feature>
<keyword evidence="3" id="KW-1185">Reference proteome</keyword>
<evidence type="ECO:0000256" key="1">
    <source>
        <dbReference type="SAM" id="MobiDB-lite"/>
    </source>
</evidence>
<accession>A0A162HTR5</accession>
<comment type="caution">
    <text evidence="2">The sequence shown here is derived from an EMBL/GenBank/DDBJ whole genome shotgun (WGS) entry which is preliminary data.</text>
</comment>
<dbReference type="OrthoDB" id="2585655at2759"/>
<gene>
    <name evidence="2" type="ORF">NOR_04532</name>
</gene>
<sequence length="280" mass="30141">MAKDDAGGGAGSDGSDDDPGRGGSRICDKKGPVMAKKRSAKENNPLDAVFNVRLLSMTPLDTEPSVDSNGQWAMGNGQWAMGNGRYPNSFIDAVQLHFEAPPQLHLGPGVWFGGAGVLVVVTCFRPVTSVQVPASDSSSCKEFFPHTQMHRRYKRSKLVKTTTLMTPAISEIAYFSQNHVLTSGNQKSFLGPAGQQMGASTRLHRELPHLLGNSVWLFFDKPYTGNPTAKGLMELGASAAETITSVSMTDIFFLRQRGRIMSDYTCSPSVGVDTGLIVPD</sequence>
<dbReference type="EMBL" id="AZHC01000012">
    <property type="protein sequence ID" value="OAA43165.1"/>
    <property type="molecule type" value="Genomic_DNA"/>
</dbReference>
<protein>
    <submittedName>
        <fullName evidence="2">Uncharacterized protein</fullName>
    </submittedName>
</protein>
<reference evidence="2 3" key="1">
    <citation type="journal article" date="2016" name="Genome Biol. Evol.">
        <title>Divergent and convergent evolution of fungal pathogenicity.</title>
        <authorList>
            <person name="Shang Y."/>
            <person name="Xiao G."/>
            <person name="Zheng P."/>
            <person name="Cen K."/>
            <person name="Zhan S."/>
            <person name="Wang C."/>
        </authorList>
    </citation>
    <scope>NUCLEOTIDE SEQUENCE [LARGE SCALE GENOMIC DNA]</scope>
    <source>
        <strain evidence="2 3">RCEF 4871</strain>
    </source>
</reference>